<keyword evidence="2" id="KW-0436">Ligase</keyword>
<dbReference type="PROSITE" id="PS51733">
    <property type="entry name" value="BPL_LPL_CATALYTIC"/>
    <property type="match status" value="1"/>
</dbReference>
<dbReference type="PANTHER" id="PTHR12835:SF5">
    <property type="entry name" value="BIOTIN--PROTEIN LIGASE"/>
    <property type="match status" value="1"/>
</dbReference>
<dbReference type="NCBIfam" id="TIGR00121">
    <property type="entry name" value="birA_ligase"/>
    <property type="match status" value="1"/>
</dbReference>
<evidence type="ECO:0000256" key="1">
    <source>
        <dbReference type="ARBA" id="ARBA00009934"/>
    </source>
</evidence>
<dbReference type="Gene3D" id="3.30.930.10">
    <property type="entry name" value="Bira Bifunctional Protein, Domain 2"/>
    <property type="match status" value="1"/>
</dbReference>
<dbReference type="GeneID" id="100369411"/>
<dbReference type="InterPro" id="IPR004143">
    <property type="entry name" value="BPL_LPL_catalytic"/>
</dbReference>
<dbReference type="CDD" id="cd16442">
    <property type="entry name" value="BPL"/>
    <property type="match status" value="1"/>
</dbReference>
<feature type="compositionally biased region" description="Polar residues" evidence="3">
    <location>
        <begin position="246"/>
        <end position="264"/>
    </location>
</feature>
<name>A0ABM0GLR8_SACKO</name>
<protein>
    <submittedName>
        <fullName evidence="6">Biotin--protein ligase-like</fullName>
    </submittedName>
</protein>
<organism evidence="5 6">
    <name type="scientific">Saccoglossus kowalevskii</name>
    <name type="common">Acorn worm</name>
    <dbReference type="NCBI Taxonomy" id="10224"/>
    <lineage>
        <taxon>Eukaryota</taxon>
        <taxon>Metazoa</taxon>
        <taxon>Hemichordata</taxon>
        <taxon>Enteropneusta</taxon>
        <taxon>Harrimaniidae</taxon>
        <taxon>Saccoglossus</taxon>
    </lineage>
</organism>
<dbReference type="Pfam" id="PF09825">
    <property type="entry name" value="BPL_N"/>
    <property type="match status" value="1"/>
</dbReference>
<dbReference type="InterPro" id="IPR045864">
    <property type="entry name" value="aa-tRNA-synth_II/BPL/LPL"/>
</dbReference>
<dbReference type="InterPro" id="IPR019197">
    <property type="entry name" value="Biotin-prot_ligase_N"/>
</dbReference>
<evidence type="ECO:0000256" key="3">
    <source>
        <dbReference type="SAM" id="MobiDB-lite"/>
    </source>
</evidence>
<evidence type="ECO:0000313" key="5">
    <source>
        <dbReference type="Proteomes" id="UP000694865"/>
    </source>
</evidence>
<keyword evidence="5" id="KW-1185">Reference proteome</keyword>
<proteinExistence type="inferred from homology"/>
<dbReference type="PANTHER" id="PTHR12835">
    <property type="entry name" value="BIOTIN PROTEIN LIGASE"/>
    <property type="match status" value="1"/>
</dbReference>
<feature type="region of interest" description="Disordered" evidence="3">
    <location>
        <begin position="170"/>
        <end position="264"/>
    </location>
</feature>
<dbReference type="Pfam" id="PF03099">
    <property type="entry name" value="BPL_LplA_LipB"/>
    <property type="match status" value="1"/>
</dbReference>
<sequence length="858" mass="95402">MARRQSFTSDKRCSVLCEVGDTNIKEEMVYTFPGKQLLTVTPRQAVNLTEDWTSFIGTSISLQVPNAKHTLVLIEANLPRKGKYGKPLYPDIPSDKAVKLSELSTPLAWKAGQPFGLLVQSRLDDFSEIGMAFLEGILQLDDGLQVEQMMSVGIEGHAFTLLEYLPGRQRSPCTIKGEKSRRRRSKLMEESRREGSQLSNHTTSATSPTGNSTLSLSPQSAGPQKHLRRRHSPLFLRKMEEKQRSQESSPMSSTATSRRGSQDSMSSGIEFLMDTSHDSTGSADVNAMSSITKRKGIQKPPNVLVFTDDKSTNKKLSQVKSMLDMCLERNCYTVYNINSSKLVSHPWIDNTVALIIATQVELSDNVRDILMRYLYRGGRVLSLCGHFHVGLKMELNPDRTLVENIVYNSIDNSQTMNLAVNCTRYSYRLSNIAGHNVHVLGTMQDKPVLLHVNVGESGIAVLSQVYLEATAGDKDSLDKETFTRLKISNPARHRVWCDLLGYLGLKVGQSEPPALTPCYLLCKNKSFKEKLLKSLAEKVNGDQILKGSQVSLHFVDAAKDAGTVSADQLPVVTNEIMKSGSSFDIDVYWDNLSAKNLGTVLMYTEVVPTTQLIFQSLQNVVPKDIGLIAVAGSMTQGKGRGGNTWLGPSGCAMFSLLLNIPVRTELGQRLPYLQHIASLAVVEAVCNLPGYEGIDLRLKWPNDIYYGSEMKLGGVIVNSTYYSTEFRVVIGCGFNVNNSDPTICINDIIEQYNRDQGTTLKKISIEQLIARTVSNIESINQEFMDNGKDLFLSRYYKRWLHSDARVRLESENGPEVTVIGLDNHGYLSVRNEYNQLLSVQPDGNSFDMMKNLIITKSQ</sequence>
<comment type="similarity">
    <text evidence="1">Belongs to the biotin--protein ligase family.</text>
</comment>
<reference evidence="6" key="1">
    <citation type="submission" date="2025-08" db="UniProtKB">
        <authorList>
            <consortium name="RefSeq"/>
        </authorList>
    </citation>
    <scope>IDENTIFICATION</scope>
    <source>
        <tissue evidence="6">Testes</tissue>
    </source>
</reference>
<feature type="domain" description="BPL/LPL catalytic" evidence="4">
    <location>
        <begin position="594"/>
        <end position="784"/>
    </location>
</feature>
<evidence type="ECO:0000256" key="2">
    <source>
        <dbReference type="ARBA" id="ARBA00022598"/>
    </source>
</evidence>
<gene>
    <name evidence="6" type="primary">LOC100369411</name>
</gene>
<dbReference type="Proteomes" id="UP000694865">
    <property type="component" value="Unplaced"/>
</dbReference>
<evidence type="ECO:0000259" key="4">
    <source>
        <dbReference type="PROSITE" id="PS51733"/>
    </source>
</evidence>
<feature type="compositionally biased region" description="Polar residues" evidence="3">
    <location>
        <begin position="196"/>
        <end position="222"/>
    </location>
</feature>
<dbReference type="RefSeq" id="XP_002732728.1">
    <property type="nucleotide sequence ID" value="XM_002732682.1"/>
</dbReference>
<dbReference type="InterPro" id="IPR004408">
    <property type="entry name" value="Biotin_CoA_COase_ligase"/>
</dbReference>
<evidence type="ECO:0000313" key="6">
    <source>
        <dbReference type="RefSeq" id="XP_002732728.1"/>
    </source>
</evidence>
<accession>A0ABM0GLR8</accession>
<feature type="compositionally biased region" description="Basic and acidic residues" evidence="3">
    <location>
        <begin position="186"/>
        <end position="195"/>
    </location>
</feature>
<dbReference type="SUPFAM" id="SSF55681">
    <property type="entry name" value="Class II aaRS and biotin synthetases"/>
    <property type="match status" value="1"/>
</dbReference>